<comment type="similarity">
    <text evidence="4">Belongs to the TRAFAC class myosin-kinesin ATPase superfamily. Myosin family.</text>
</comment>
<reference evidence="6 7" key="1">
    <citation type="journal article" date="2018" name="Front. Plant Sci.">
        <title>Red Clover (Trifolium pratense) and Zigzag Clover (T. medium) - A Picture of Genomic Similarities and Differences.</title>
        <authorList>
            <person name="Dluhosova J."/>
            <person name="Istvanek J."/>
            <person name="Nedelnik J."/>
            <person name="Repkova J."/>
        </authorList>
    </citation>
    <scope>NUCLEOTIDE SEQUENCE [LARGE SCALE GENOMIC DNA]</scope>
    <source>
        <strain evidence="7">cv. 10/8</strain>
        <tissue evidence="6">Leaf</tissue>
    </source>
</reference>
<dbReference type="AlphaFoldDB" id="A0A392PGE6"/>
<dbReference type="InterPro" id="IPR027417">
    <property type="entry name" value="P-loop_NTPase"/>
</dbReference>
<dbReference type="PANTHER" id="PTHR13140:SF748">
    <property type="entry name" value="P-LOOP NUCLEOSIDE TRIPHOSPHATE HYDROLASE SUPERFAMILY PROTEIN"/>
    <property type="match status" value="1"/>
</dbReference>
<dbReference type="GO" id="GO:0005524">
    <property type="term" value="F:ATP binding"/>
    <property type="evidence" value="ECO:0007669"/>
    <property type="project" value="UniProtKB-KW"/>
</dbReference>
<feature type="domain" description="Myosin motor" evidence="5">
    <location>
        <begin position="1"/>
        <end position="65"/>
    </location>
</feature>
<accession>A0A392PGE6</accession>
<dbReference type="GO" id="GO:0007015">
    <property type="term" value="P:actin filament organization"/>
    <property type="evidence" value="ECO:0007669"/>
    <property type="project" value="TreeGrafter"/>
</dbReference>
<dbReference type="GO" id="GO:0016020">
    <property type="term" value="C:membrane"/>
    <property type="evidence" value="ECO:0007669"/>
    <property type="project" value="TreeGrafter"/>
</dbReference>
<evidence type="ECO:0000313" key="7">
    <source>
        <dbReference type="Proteomes" id="UP000265520"/>
    </source>
</evidence>
<dbReference type="InterPro" id="IPR001609">
    <property type="entry name" value="Myosin_head_motor_dom-like"/>
</dbReference>
<evidence type="ECO:0000259" key="5">
    <source>
        <dbReference type="PROSITE" id="PS51456"/>
    </source>
</evidence>
<dbReference type="EMBL" id="LXQA010076715">
    <property type="protein sequence ID" value="MCI10559.1"/>
    <property type="molecule type" value="Genomic_DNA"/>
</dbReference>
<sequence>RPLGLLSLLDEESTFPNGTDLTFANKLKQHLNSKSCFKGERDQAFTVCHYAGERVTCRFKFARPT</sequence>
<dbReference type="Proteomes" id="UP000265520">
    <property type="component" value="Unassembled WGS sequence"/>
</dbReference>
<evidence type="ECO:0000256" key="4">
    <source>
        <dbReference type="PROSITE-ProRule" id="PRU00782"/>
    </source>
</evidence>
<name>A0A392PGE6_9FABA</name>
<dbReference type="PANTHER" id="PTHR13140">
    <property type="entry name" value="MYOSIN"/>
    <property type="match status" value="1"/>
</dbReference>
<keyword evidence="4" id="KW-0518">Myosin</keyword>
<dbReference type="Gene3D" id="1.20.58.530">
    <property type="match status" value="1"/>
</dbReference>
<proteinExistence type="inferred from homology"/>
<keyword evidence="3 4" id="KW-0009">Actin-binding</keyword>
<keyword evidence="4" id="KW-0505">Motor protein</keyword>
<keyword evidence="1" id="KW-0547">Nucleotide-binding</keyword>
<evidence type="ECO:0000313" key="6">
    <source>
        <dbReference type="EMBL" id="MCI10559.1"/>
    </source>
</evidence>
<dbReference type="PROSITE" id="PS51456">
    <property type="entry name" value="MYOSIN_MOTOR"/>
    <property type="match status" value="1"/>
</dbReference>
<feature type="non-terminal residue" evidence="6">
    <location>
        <position position="1"/>
    </location>
</feature>
<evidence type="ECO:0000256" key="2">
    <source>
        <dbReference type="ARBA" id="ARBA00022840"/>
    </source>
</evidence>
<dbReference type="GO" id="GO:0005737">
    <property type="term" value="C:cytoplasm"/>
    <property type="evidence" value="ECO:0007669"/>
    <property type="project" value="TreeGrafter"/>
</dbReference>
<protein>
    <submittedName>
        <fullName evidence="6">Myosin-1-like</fullName>
    </submittedName>
</protein>
<evidence type="ECO:0000256" key="3">
    <source>
        <dbReference type="ARBA" id="ARBA00023203"/>
    </source>
</evidence>
<evidence type="ECO:0000256" key="1">
    <source>
        <dbReference type="ARBA" id="ARBA00022741"/>
    </source>
</evidence>
<keyword evidence="7" id="KW-1185">Reference proteome</keyword>
<dbReference type="SUPFAM" id="SSF52540">
    <property type="entry name" value="P-loop containing nucleoside triphosphate hydrolases"/>
    <property type="match status" value="1"/>
</dbReference>
<organism evidence="6 7">
    <name type="scientific">Trifolium medium</name>
    <dbReference type="NCBI Taxonomy" id="97028"/>
    <lineage>
        <taxon>Eukaryota</taxon>
        <taxon>Viridiplantae</taxon>
        <taxon>Streptophyta</taxon>
        <taxon>Embryophyta</taxon>
        <taxon>Tracheophyta</taxon>
        <taxon>Spermatophyta</taxon>
        <taxon>Magnoliopsida</taxon>
        <taxon>eudicotyledons</taxon>
        <taxon>Gunneridae</taxon>
        <taxon>Pentapetalae</taxon>
        <taxon>rosids</taxon>
        <taxon>fabids</taxon>
        <taxon>Fabales</taxon>
        <taxon>Fabaceae</taxon>
        <taxon>Papilionoideae</taxon>
        <taxon>50 kb inversion clade</taxon>
        <taxon>NPAAA clade</taxon>
        <taxon>Hologalegina</taxon>
        <taxon>IRL clade</taxon>
        <taxon>Trifolieae</taxon>
        <taxon>Trifolium</taxon>
    </lineage>
</organism>
<dbReference type="GO" id="GO:0051015">
    <property type="term" value="F:actin filament binding"/>
    <property type="evidence" value="ECO:0007669"/>
    <property type="project" value="TreeGrafter"/>
</dbReference>
<comment type="caution">
    <text evidence="6">The sequence shown here is derived from an EMBL/GenBank/DDBJ whole genome shotgun (WGS) entry which is preliminary data.</text>
</comment>
<dbReference type="GO" id="GO:0000146">
    <property type="term" value="F:microfilament motor activity"/>
    <property type="evidence" value="ECO:0007669"/>
    <property type="project" value="TreeGrafter"/>
</dbReference>
<keyword evidence="2" id="KW-0067">ATP-binding</keyword>
<dbReference type="Pfam" id="PF00063">
    <property type="entry name" value="Myosin_head"/>
    <property type="match status" value="1"/>
</dbReference>
<comment type="caution">
    <text evidence="4">Lacks conserved residue(s) required for the propagation of feature annotation.</text>
</comment>
<dbReference type="GO" id="GO:0016459">
    <property type="term" value="C:myosin complex"/>
    <property type="evidence" value="ECO:0007669"/>
    <property type="project" value="UniProtKB-KW"/>
</dbReference>